<evidence type="ECO:0000313" key="2">
    <source>
        <dbReference type="WBParaSite" id="GPLIN_000802300"/>
    </source>
</evidence>
<name>A0A183C578_GLOPA</name>
<accession>A0A183C578</accession>
<organism evidence="1 2">
    <name type="scientific">Globodera pallida</name>
    <name type="common">Potato cyst nematode worm</name>
    <name type="synonym">Heterodera pallida</name>
    <dbReference type="NCBI Taxonomy" id="36090"/>
    <lineage>
        <taxon>Eukaryota</taxon>
        <taxon>Metazoa</taxon>
        <taxon>Ecdysozoa</taxon>
        <taxon>Nematoda</taxon>
        <taxon>Chromadorea</taxon>
        <taxon>Rhabditida</taxon>
        <taxon>Tylenchina</taxon>
        <taxon>Tylenchomorpha</taxon>
        <taxon>Tylenchoidea</taxon>
        <taxon>Heteroderidae</taxon>
        <taxon>Heteroderinae</taxon>
        <taxon>Globodera</taxon>
    </lineage>
</organism>
<protein>
    <submittedName>
        <fullName evidence="2">Disintegrin domain-containing protein</fullName>
    </submittedName>
</protein>
<reference evidence="1" key="1">
    <citation type="submission" date="2014-05" db="EMBL/GenBank/DDBJ databases">
        <title>The genome and life-stage specific transcriptomes of Globodera pallida elucidate key aspects of plant parasitism by a cyst nematode.</title>
        <authorList>
            <person name="Cotton J.A."/>
            <person name="Lilley C.J."/>
            <person name="Jones L.M."/>
            <person name="Kikuchi T."/>
            <person name="Reid A.J."/>
            <person name="Thorpe P."/>
            <person name="Tsai I.J."/>
            <person name="Beasley H."/>
            <person name="Blok V."/>
            <person name="Cock P.J.A."/>
            <person name="Van den Akker S.E."/>
            <person name="Holroyd N."/>
            <person name="Hunt M."/>
            <person name="Mantelin S."/>
            <person name="Naghra H."/>
            <person name="Pain A."/>
            <person name="Palomares-Rius J.E."/>
            <person name="Zarowiecki M."/>
            <person name="Berriman M."/>
            <person name="Jones J.T."/>
            <person name="Urwin P.E."/>
        </authorList>
    </citation>
    <scope>NUCLEOTIDE SEQUENCE [LARGE SCALE GENOMIC DNA]</scope>
    <source>
        <strain evidence="1">Lindley</strain>
    </source>
</reference>
<dbReference type="AlphaFoldDB" id="A0A183C578"/>
<dbReference type="Proteomes" id="UP000050741">
    <property type="component" value="Unassembled WGS sequence"/>
</dbReference>
<reference evidence="2" key="2">
    <citation type="submission" date="2016-06" db="UniProtKB">
        <authorList>
            <consortium name="WormBaseParasite"/>
        </authorList>
    </citation>
    <scope>IDENTIFICATION</scope>
</reference>
<keyword evidence="1" id="KW-1185">Reference proteome</keyword>
<proteinExistence type="predicted"/>
<sequence length="159" mass="17917">MIRALENSSHCEKKEVHCACGPLHFDQIMNGMCCDSDTSCACCSKDPTILKLPTWVRTPRHGAECNQQMISEVDGQPAFCLWSEGWSASKCCDKNYQLVALDKRYSDFKINVTGAPFAVMHGFNRNHPLCDNLPRIYPNVCAFDWYWVPNRCLCTASVG</sequence>
<evidence type="ECO:0000313" key="1">
    <source>
        <dbReference type="Proteomes" id="UP000050741"/>
    </source>
</evidence>
<dbReference type="WBParaSite" id="GPLIN_000802300">
    <property type="protein sequence ID" value="GPLIN_000802300"/>
    <property type="gene ID" value="GPLIN_000802300"/>
</dbReference>